<evidence type="ECO:0000313" key="1">
    <source>
        <dbReference type="EMBL" id="REE98024.1"/>
    </source>
</evidence>
<sequence>MYVIRLPDGTLRVPQSATTDDGRILGQGYVEIGPGDPDYDRLLGESLTEEELAEKRRLWRDGDEALLREFEEWKATQPED</sequence>
<evidence type="ECO:0000313" key="2">
    <source>
        <dbReference type="Proteomes" id="UP000256661"/>
    </source>
</evidence>
<protein>
    <submittedName>
        <fullName evidence="1">Uncharacterized protein</fullName>
    </submittedName>
</protein>
<dbReference type="OrthoDB" id="3540315at2"/>
<reference evidence="1 2" key="1">
    <citation type="submission" date="2018-08" db="EMBL/GenBank/DDBJ databases">
        <title>Sequencing the genomes of 1000 actinobacteria strains.</title>
        <authorList>
            <person name="Klenk H.-P."/>
        </authorList>
    </citation>
    <scope>NUCLEOTIDE SEQUENCE [LARGE SCALE GENOMIC DNA]</scope>
    <source>
        <strain evidence="1 2">DSM 43927</strain>
    </source>
</reference>
<comment type="caution">
    <text evidence="1">The sequence shown here is derived from an EMBL/GenBank/DDBJ whole genome shotgun (WGS) entry which is preliminary data.</text>
</comment>
<keyword evidence="2" id="KW-1185">Reference proteome</keyword>
<name>A0A3D9SZN0_9ACTN</name>
<dbReference type="EMBL" id="QTTT01000001">
    <property type="protein sequence ID" value="REE98024.1"/>
    <property type="molecule type" value="Genomic_DNA"/>
</dbReference>
<proteinExistence type="predicted"/>
<dbReference type="AlphaFoldDB" id="A0A3D9SZN0"/>
<accession>A0A3D9SZN0</accession>
<dbReference type="Proteomes" id="UP000256661">
    <property type="component" value="Unassembled WGS sequence"/>
</dbReference>
<organism evidence="1 2">
    <name type="scientific">Thermomonospora umbrina</name>
    <dbReference type="NCBI Taxonomy" id="111806"/>
    <lineage>
        <taxon>Bacteria</taxon>
        <taxon>Bacillati</taxon>
        <taxon>Actinomycetota</taxon>
        <taxon>Actinomycetes</taxon>
        <taxon>Streptosporangiales</taxon>
        <taxon>Thermomonosporaceae</taxon>
        <taxon>Thermomonospora</taxon>
    </lineage>
</organism>
<dbReference type="RefSeq" id="WP_116023531.1">
    <property type="nucleotide sequence ID" value="NZ_QTTT01000001.1"/>
</dbReference>
<gene>
    <name evidence="1" type="ORF">DFJ69_3504</name>
</gene>